<evidence type="ECO:0000256" key="3">
    <source>
        <dbReference type="ARBA" id="ARBA00009120"/>
    </source>
</evidence>
<evidence type="ECO:0000259" key="12">
    <source>
        <dbReference type="PROSITE" id="PS50850"/>
    </source>
</evidence>
<evidence type="ECO:0000256" key="4">
    <source>
        <dbReference type="ARBA" id="ARBA00022448"/>
    </source>
</evidence>
<evidence type="ECO:0000313" key="14">
    <source>
        <dbReference type="Proteomes" id="UP000005234"/>
    </source>
</evidence>
<dbReference type="InterPro" id="IPR036259">
    <property type="entry name" value="MFS_trans_sf"/>
</dbReference>
<dbReference type="KEGG" id="fau:Fraau_2904"/>
<evidence type="ECO:0000256" key="1">
    <source>
        <dbReference type="ARBA" id="ARBA00003321"/>
    </source>
</evidence>
<dbReference type="AlphaFoldDB" id="H8L1X9"/>
<feature type="transmembrane region" description="Helical" evidence="11">
    <location>
        <begin position="293"/>
        <end position="313"/>
    </location>
</feature>
<evidence type="ECO:0000313" key="13">
    <source>
        <dbReference type="EMBL" id="AFC87234.1"/>
    </source>
</evidence>
<organism evidence="13 14">
    <name type="scientific">Frateuria aurantia (strain ATCC 33424 / DSM 6220 / KCTC 2777 / LMG 1558 / NBRC 3245 / NCIMB 13370)</name>
    <name type="common">Acetobacter aurantius</name>
    <dbReference type="NCBI Taxonomy" id="767434"/>
    <lineage>
        <taxon>Bacteria</taxon>
        <taxon>Pseudomonadati</taxon>
        <taxon>Pseudomonadota</taxon>
        <taxon>Gammaproteobacteria</taxon>
        <taxon>Lysobacterales</taxon>
        <taxon>Rhodanobacteraceae</taxon>
        <taxon>Frateuria</taxon>
    </lineage>
</organism>
<keyword evidence="8 11" id="KW-0812">Transmembrane</keyword>
<feature type="transmembrane region" description="Helical" evidence="11">
    <location>
        <begin position="52"/>
        <end position="72"/>
    </location>
</feature>
<feature type="transmembrane region" description="Helical" evidence="11">
    <location>
        <begin position="205"/>
        <end position="224"/>
    </location>
</feature>
<feature type="transmembrane region" description="Helical" evidence="11">
    <location>
        <begin position="112"/>
        <end position="134"/>
    </location>
</feature>
<feature type="transmembrane region" description="Helical" evidence="11">
    <location>
        <begin position="84"/>
        <end position="105"/>
    </location>
</feature>
<sequence length="428" mass="45295">MNNSPPPAASSVPMTEQRSYPAALSVVTAVFFIWGFLTSLNDILIPHLKSLFSLNYAQAMLVQSCFFGAYFIMSLPAGKLVSKLGYKGGIVAGLLVAGMGALGFVPAAQGHSYYTFLAALFILASGITVLQVAANPYVTLLGPERTASSRINLAQALNALGTTLGPHFGGLLILSAATLSATQLAGLPSAQQLAYRAQQAHAVQGPYIGLAITLFVLAVIFWLLKMPSLINATEQGDERQHGIREVLAKPHVLFGVLGIFAYCGAEVSVSSTMVNYLSMPEIGGMTEQQAANWVSYFWGGAMIGRLVGSSLMLRFNPGKLVGLFALVNVLLLATTINSHGMIATISVVAIGLFNSIMFPTIFSLGIAKLGSMTSKASALLIMAIVGAAVIPYLQGRLSDHIGVQDAFILPLLCYLYIAFYGFKGSRVK</sequence>
<dbReference type="Gene3D" id="1.20.1250.20">
    <property type="entry name" value="MFS general substrate transporter like domains"/>
    <property type="match status" value="2"/>
</dbReference>
<dbReference type="InterPro" id="IPR020846">
    <property type="entry name" value="MFS_dom"/>
</dbReference>
<keyword evidence="5" id="KW-1003">Cell membrane</keyword>
<dbReference type="InterPro" id="IPR011701">
    <property type="entry name" value="MFS"/>
</dbReference>
<feature type="transmembrane region" description="Helical" evidence="11">
    <location>
        <begin position="20"/>
        <end position="40"/>
    </location>
</feature>
<proteinExistence type="inferred from homology"/>
<feature type="transmembrane region" description="Helical" evidence="11">
    <location>
        <begin position="376"/>
        <end position="394"/>
    </location>
</feature>
<dbReference type="SUPFAM" id="SSF103473">
    <property type="entry name" value="MFS general substrate transporter"/>
    <property type="match status" value="1"/>
</dbReference>
<gene>
    <name evidence="13" type="ordered locus">Fraau_2904</name>
</gene>
<keyword evidence="4" id="KW-0813">Transport</keyword>
<keyword evidence="14" id="KW-1185">Reference proteome</keyword>
<comment type="subcellular location">
    <subcellularLocation>
        <location evidence="2">Cell inner membrane</location>
        <topology evidence="2">Multi-pass membrane protein</topology>
    </subcellularLocation>
</comment>
<dbReference type="InterPro" id="IPR050375">
    <property type="entry name" value="MFS_TsgA-like"/>
</dbReference>
<dbReference type="STRING" id="767434.Fraau_2904"/>
<comment type="similarity">
    <text evidence="3">Belongs to the major facilitator superfamily. FHS transporter (TC 2.A.1.7) family.</text>
</comment>
<dbReference type="PROSITE" id="PS50850">
    <property type="entry name" value="MFS"/>
    <property type="match status" value="1"/>
</dbReference>
<dbReference type="InterPro" id="IPR005964">
    <property type="entry name" value="Glc/Gal_transptr_bac"/>
</dbReference>
<evidence type="ECO:0000256" key="6">
    <source>
        <dbReference type="ARBA" id="ARBA00022519"/>
    </source>
</evidence>
<dbReference type="PANTHER" id="PTHR43702:SF3">
    <property type="entry name" value="PROTEIN TSGA"/>
    <property type="match status" value="1"/>
</dbReference>
<evidence type="ECO:0000256" key="11">
    <source>
        <dbReference type="SAM" id="Phobius"/>
    </source>
</evidence>
<evidence type="ECO:0000256" key="10">
    <source>
        <dbReference type="ARBA" id="ARBA00023136"/>
    </source>
</evidence>
<evidence type="ECO:0000256" key="9">
    <source>
        <dbReference type="ARBA" id="ARBA00022989"/>
    </source>
</evidence>
<dbReference type="GO" id="GO:0055056">
    <property type="term" value="F:D-glucose transmembrane transporter activity"/>
    <property type="evidence" value="ECO:0007669"/>
    <property type="project" value="InterPro"/>
</dbReference>
<protein>
    <submittedName>
        <fullName evidence="13">Glucose/galactose transporter</fullName>
    </submittedName>
</protein>
<dbReference type="NCBIfam" id="TIGR01272">
    <property type="entry name" value="gluP"/>
    <property type="match status" value="1"/>
</dbReference>
<keyword evidence="10 11" id="KW-0472">Membrane</keyword>
<keyword evidence="7" id="KW-0762">Sugar transport</keyword>
<feature type="transmembrane region" description="Helical" evidence="11">
    <location>
        <begin position="252"/>
        <end position="273"/>
    </location>
</feature>
<feature type="transmembrane region" description="Helical" evidence="11">
    <location>
        <begin position="406"/>
        <end position="422"/>
    </location>
</feature>
<dbReference type="Pfam" id="PF07690">
    <property type="entry name" value="MFS_1"/>
    <property type="match status" value="1"/>
</dbReference>
<dbReference type="GO" id="GO:1904659">
    <property type="term" value="P:D-glucose transmembrane transport"/>
    <property type="evidence" value="ECO:0007669"/>
    <property type="project" value="InterPro"/>
</dbReference>
<dbReference type="PANTHER" id="PTHR43702">
    <property type="entry name" value="L-FUCOSE-PROTON SYMPORTER"/>
    <property type="match status" value="1"/>
</dbReference>
<evidence type="ECO:0000256" key="2">
    <source>
        <dbReference type="ARBA" id="ARBA00004429"/>
    </source>
</evidence>
<dbReference type="GO" id="GO:0005886">
    <property type="term" value="C:plasma membrane"/>
    <property type="evidence" value="ECO:0007669"/>
    <property type="project" value="UniProtKB-SubCell"/>
</dbReference>
<keyword evidence="9 11" id="KW-1133">Transmembrane helix</keyword>
<evidence type="ECO:0000256" key="5">
    <source>
        <dbReference type="ARBA" id="ARBA00022475"/>
    </source>
</evidence>
<dbReference type="GO" id="GO:0005354">
    <property type="term" value="F:galactose transmembrane transporter activity"/>
    <property type="evidence" value="ECO:0007669"/>
    <property type="project" value="InterPro"/>
</dbReference>
<keyword evidence="6" id="KW-0997">Cell inner membrane</keyword>
<feature type="domain" description="Major facilitator superfamily (MFS) profile" evidence="12">
    <location>
        <begin position="23"/>
        <end position="428"/>
    </location>
</feature>
<evidence type="ECO:0000256" key="7">
    <source>
        <dbReference type="ARBA" id="ARBA00022597"/>
    </source>
</evidence>
<dbReference type="OrthoDB" id="9795150at2"/>
<feature type="transmembrane region" description="Helical" evidence="11">
    <location>
        <begin position="342"/>
        <end position="364"/>
    </location>
</feature>
<dbReference type="eggNOG" id="COG0738">
    <property type="taxonomic scope" value="Bacteria"/>
</dbReference>
<dbReference type="Proteomes" id="UP000005234">
    <property type="component" value="Chromosome"/>
</dbReference>
<dbReference type="CDD" id="cd17394">
    <property type="entry name" value="MFS_FucP_like"/>
    <property type="match status" value="1"/>
</dbReference>
<reference evidence="13" key="1">
    <citation type="submission" date="2012-02" db="EMBL/GenBank/DDBJ databases">
        <title>The complete genome of Frateuria aurantia DSM 6220.</title>
        <authorList>
            <consortium name="US DOE Joint Genome Institute (JGI-PGF)"/>
            <person name="Lucas S."/>
            <person name="Copeland A."/>
            <person name="Lapidus A."/>
            <person name="Glavina del Rio T."/>
            <person name="Dalin E."/>
            <person name="Tice H."/>
            <person name="Bruce D."/>
            <person name="Goodwin L."/>
            <person name="Pitluck S."/>
            <person name="Peters L."/>
            <person name="Ovchinnikova G."/>
            <person name="Teshima H."/>
            <person name="Kyrpides N."/>
            <person name="Mavromatis K."/>
            <person name="Ivanova N."/>
            <person name="Brettin T."/>
            <person name="Detter J.C."/>
            <person name="Han C."/>
            <person name="Larimer F."/>
            <person name="Land M."/>
            <person name="Hauser L."/>
            <person name="Markowitz V."/>
            <person name="Cheng J.-F."/>
            <person name="Hugenholtz P."/>
            <person name="Woyke T."/>
            <person name="Wu D."/>
            <person name="Brambilla E."/>
            <person name="Klenk H.-P."/>
            <person name="Eisen J.A."/>
        </authorList>
    </citation>
    <scope>NUCLEOTIDE SEQUENCE</scope>
    <source>
        <strain evidence="13">DSM 6220</strain>
    </source>
</reference>
<comment type="function">
    <text evidence="1">Intake of glucose and galactose.</text>
</comment>
<feature type="transmembrane region" description="Helical" evidence="11">
    <location>
        <begin position="320"/>
        <end position="336"/>
    </location>
</feature>
<dbReference type="EMBL" id="CP003350">
    <property type="protein sequence ID" value="AFC87234.1"/>
    <property type="molecule type" value="Genomic_DNA"/>
</dbReference>
<dbReference type="HOGENOM" id="CLU_028452_2_2_6"/>
<accession>H8L1X9</accession>
<name>H8L1X9_FRAAD</name>
<evidence type="ECO:0000256" key="8">
    <source>
        <dbReference type="ARBA" id="ARBA00022692"/>
    </source>
</evidence>